<protein>
    <submittedName>
        <fullName evidence="4">Replication protein A 70 kDa DNA-binding subunit B</fullName>
    </submittedName>
</protein>
<dbReference type="GO" id="GO:0003677">
    <property type="term" value="F:DNA binding"/>
    <property type="evidence" value="ECO:0007669"/>
    <property type="project" value="UniProtKB-KW"/>
</dbReference>
<feature type="domain" description="Replication protein A 70 kDa DNA-binding subunit B/D first OB fold" evidence="2">
    <location>
        <begin position="31"/>
        <end position="119"/>
    </location>
</feature>
<feature type="compositionally biased region" description="Basic and acidic residues" evidence="1">
    <location>
        <begin position="464"/>
        <end position="473"/>
    </location>
</feature>
<feature type="domain" description="Replication factor A C-terminal" evidence="3">
    <location>
        <begin position="300"/>
        <end position="432"/>
    </location>
</feature>
<gene>
    <name evidence="4" type="ORF">MP_TR26774_c2_g1_i1_g.79103</name>
</gene>
<dbReference type="Gene3D" id="2.40.50.140">
    <property type="entry name" value="Nucleic acid-binding proteins"/>
    <property type="match status" value="3"/>
</dbReference>
<feature type="compositionally biased region" description="Acidic residues" evidence="1">
    <location>
        <begin position="483"/>
        <end position="501"/>
    </location>
</feature>
<dbReference type="EMBL" id="GEVM01014044">
    <property type="protein sequence ID" value="JAU91894.1"/>
    <property type="molecule type" value="Transcribed_RNA"/>
</dbReference>
<accession>A0A1J3JHA3</accession>
<dbReference type="PANTHER" id="PTHR47165:SF4">
    <property type="entry name" value="OS03G0429900 PROTEIN"/>
    <property type="match status" value="1"/>
</dbReference>
<proteinExistence type="predicted"/>
<sequence length="516" mass="58757">MMAGQEADLAPLLPKKIPIDNLILGRSMQHVVVRVLRMWEARNFKHNGTLMSLDFLLLDEKEKIIQGSIFHRRIDRFKHLLKEGNIYFLTNFEVVPTYNHYKVCENPFTIRFTDSTQIMELAEENFSIKNEKFRLCSYSEFSSFAGSNLHLLDVVGQVLQVNGSSLDDPSSKQKIILLLLLEDNSTIRVTLWDDQSSEFRQQYSKVDRECMVIVCTSLNPKMFAGKLHLNSTGATKIYSDHSLEAIKTFMERLGIATSSAAATKIDEIVGQVDLENWTINEISEYISSGAIQEKEVICRAKIIDIFSRNGWKYLSCGKCSKKLDRSATSLICNRCQKTTTIGISRFRVELHVESEGSTATFVLFDRDARNLTNTTAEEIIDSQEKGGERVSDLMEIPKCLWEIVGNTMDFQVKITEYNFRTSTKTYTVSRIVEEKTNEVIQCNDSAAKVQLSIVDTKMGKRKNIKIEDGKRSPTFDTTADTSNSEEGDLDEKENLEEEDISQEVASEKGRKKQRKD</sequence>
<evidence type="ECO:0000259" key="2">
    <source>
        <dbReference type="Pfam" id="PF02721"/>
    </source>
</evidence>
<dbReference type="Pfam" id="PF08646">
    <property type="entry name" value="Rep_fac-A_C"/>
    <property type="match status" value="1"/>
</dbReference>
<evidence type="ECO:0000259" key="3">
    <source>
        <dbReference type="Pfam" id="PF08646"/>
    </source>
</evidence>
<reference evidence="4" key="1">
    <citation type="submission" date="2016-07" db="EMBL/GenBank/DDBJ databases">
        <title>De novo transcriptome assembly of four accessions of the metal hyperaccumulator plant Noccaea caerulescens.</title>
        <authorList>
            <person name="Blande D."/>
            <person name="Halimaa P."/>
            <person name="Tervahauta A.I."/>
            <person name="Aarts M.G."/>
            <person name="Karenlampi S.O."/>
        </authorList>
    </citation>
    <scope>NUCLEOTIDE SEQUENCE</scope>
</reference>
<dbReference type="AlphaFoldDB" id="A0A1J3JHA3"/>
<dbReference type="CDD" id="cd04480">
    <property type="entry name" value="RPA1_DBD_A_like"/>
    <property type="match status" value="1"/>
</dbReference>
<dbReference type="InterPro" id="IPR003871">
    <property type="entry name" value="RFA1B/D_OB_1st"/>
</dbReference>
<name>A0A1J3JHA3_NOCCA</name>
<dbReference type="InterPro" id="IPR013955">
    <property type="entry name" value="Rep_factor-A_C"/>
</dbReference>
<organism evidence="4">
    <name type="scientific">Noccaea caerulescens</name>
    <name type="common">Alpine penny-cress</name>
    <name type="synonym">Thlaspi caerulescens</name>
    <dbReference type="NCBI Taxonomy" id="107243"/>
    <lineage>
        <taxon>Eukaryota</taxon>
        <taxon>Viridiplantae</taxon>
        <taxon>Streptophyta</taxon>
        <taxon>Embryophyta</taxon>
        <taxon>Tracheophyta</taxon>
        <taxon>Spermatophyta</taxon>
        <taxon>Magnoliopsida</taxon>
        <taxon>eudicotyledons</taxon>
        <taxon>Gunneridae</taxon>
        <taxon>Pentapetalae</taxon>
        <taxon>rosids</taxon>
        <taxon>malvids</taxon>
        <taxon>Brassicales</taxon>
        <taxon>Brassicaceae</taxon>
        <taxon>Coluteocarpeae</taxon>
        <taxon>Noccaea</taxon>
    </lineage>
</organism>
<dbReference type="PANTHER" id="PTHR47165">
    <property type="entry name" value="OS03G0429900 PROTEIN"/>
    <property type="match status" value="1"/>
</dbReference>
<dbReference type="InterPro" id="IPR012340">
    <property type="entry name" value="NA-bd_OB-fold"/>
</dbReference>
<keyword evidence="4" id="KW-0238">DNA-binding</keyword>
<evidence type="ECO:0000313" key="4">
    <source>
        <dbReference type="EMBL" id="JAU91894.1"/>
    </source>
</evidence>
<feature type="region of interest" description="Disordered" evidence="1">
    <location>
        <begin position="464"/>
        <end position="516"/>
    </location>
</feature>
<dbReference type="Pfam" id="PF02721">
    <property type="entry name" value="DUF223"/>
    <property type="match status" value="1"/>
</dbReference>
<dbReference type="SUPFAM" id="SSF50249">
    <property type="entry name" value="Nucleic acid-binding proteins"/>
    <property type="match status" value="3"/>
</dbReference>
<evidence type="ECO:0000256" key="1">
    <source>
        <dbReference type="SAM" id="MobiDB-lite"/>
    </source>
</evidence>